<comment type="caution">
    <text evidence="2">The sequence shown here is derived from an EMBL/GenBank/DDBJ whole genome shotgun (WGS) entry which is preliminary data.</text>
</comment>
<dbReference type="EMBL" id="PJZF01000003">
    <property type="protein sequence ID" value="PLR40650.1"/>
    <property type="molecule type" value="Genomic_DNA"/>
</dbReference>
<gene>
    <name evidence="2" type="ORF">CYR55_05030</name>
</gene>
<protein>
    <recommendedName>
        <fullName evidence="4">EamA family transporter</fullName>
    </recommendedName>
</protein>
<feature type="transmembrane region" description="Helical" evidence="1">
    <location>
        <begin position="266"/>
        <end position="285"/>
    </location>
</feature>
<proteinExistence type="predicted"/>
<feature type="transmembrane region" description="Helical" evidence="1">
    <location>
        <begin position="216"/>
        <end position="233"/>
    </location>
</feature>
<evidence type="ECO:0008006" key="4">
    <source>
        <dbReference type="Google" id="ProtNLM"/>
    </source>
</evidence>
<dbReference type="Proteomes" id="UP000234240">
    <property type="component" value="Unassembled WGS sequence"/>
</dbReference>
<feature type="transmembrane region" description="Helical" evidence="1">
    <location>
        <begin position="129"/>
        <end position="146"/>
    </location>
</feature>
<accession>A0A2N5EDP1</accession>
<feature type="transmembrane region" description="Helical" evidence="1">
    <location>
        <begin position="49"/>
        <end position="67"/>
    </location>
</feature>
<reference evidence="2 3" key="1">
    <citation type="submission" date="2017-12" db="EMBL/GenBank/DDBJ databases">
        <title>Characterization of six clinical isolates of Enterochimera gen. nov., a novel genus of the Yersiniaciae family and the three species Enterochimera arupensis sp. nov., Enterochimera coloradensis sp. nov, and Enterochimera californica sp. nov.</title>
        <authorList>
            <person name="Rossi A."/>
            <person name="Fisher M."/>
        </authorList>
    </citation>
    <scope>NUCLEOTIDE SEQUENCE [LARGE SCALE GENOMIC DNA]</scope>
    <source>
        <strain evidence="3">2015-Iso6</strain>
    </source>
</reference>
<dbReference type="AlphaFoldDB" id="A0A2N5EDP1"/>
<name>A0A2N5EDP1_9GAMM</name>
<dbReference type="OrthoDB" id="9898232at2"/>
<evidence type="ECO:0000313" key="2">
    <source>
        <dbReference type="EMBL" id="PLR40650.1"/>
    </source>
</evidence>
<evidence type="ECO:0000256" key="1">
    <source>
        <dbReference type="SAM" id="Phobius"/>
    </source>
</evidence>
<evidence type="ECO:0000313" key="3">
    <source>
        <dbReference type="Proteomes" id="UP000234240"/>
    </source>
</evidence>
<feature type="transmembrane region" description="Helical" evidence="1">
    <location>
        <begin position="107"/>
        <end position="124"/>
    </location>
</feature>
<keyword evidence="1" id="KW-1133">Transmembrane helix</keyword>
<keyword evidence="3" id="KW-1185">Reference proteome</keyword>
<organism evidence="2 3">
    <name type="scientific">Chimaeribacter californicus</name>
    <dbReference type="NCBI Taxonomy" id="2060067"/>
    <lineage>
        <taxon>Bacteria</taxon>
        <taxon>Pseudomonadati</taxon>
        <taxon>Pseudomonadota</taxon>
        <taxon>Gammaproteobacteria</taxon>
        <taxon>Enterobacterales</taxon>
        <taxon>Yersiniaceae</taxon>
        <taxon>Chimaeribacter</taxon>
    </lineage>
</organism>
<dbReference type="RefSeq" id="WP_101815063.1">
    <property type="nucleotide sequence ID" value="NZ_PJZF01000003.1"/>
</dbReference>
<feature type="transmembrane region" description="Helical" evidence="1">
    <location>
        <begin position="152"/>
        <end position="169"/>
    </location>
</feature>
<feature type="transmembrane region" description="Helical" evidence="1">
    <location>
        <begin position="240"/>
        <end position="260"/>
    </location>
</feature>
<keyword evidence="1" id="KW-0812">Transmembrane</keyword>
<feature type="transmembrane region" description="Helical" evidence="1">
    <location>
        <begin position="83"/>
        <end position="101"/>
    </location>
</feature>
<keyword evidence="1" id="KW-0472">Membrane</keyword>
<sequence>MSVTSATPPHESPPAQLARGQLLTLLYIALTSASQVFLSHVGGGIPPEISLFYMALAACVVFNLWEFRRLRRNHNALRRHWRMWLTLSVAFVLNWICSYYSVTHASADFFISVFFLSSALCSCLRERRWLKSLFILTAILCIHALSAFPLRVLYTSMSGGAMMYVYYVSSLRFSRQSGLGPVPVVSLRCYMLLACSAAYLSAHHGFGALWVGPETLRNLVILIVANMVLPSFLSQTCLQWVGVTVFTFMNSLIPVLAFVMQSLVSGQWQTGMLLAVTLTTLMLNYDRLIQLARNLIAVTPQSMDQE</sequence>